<dbReference type="Pfam" id="PF00893">
    <property type="entry name" value="Multi_Drug_Res"/>
    <property type="match status" value="1"/>
</dbReference>
<evidence type="ECO:0000313" key="11">
    <source>
        <dbReference type="EMBL" id="UWX06183.1"/>
    </source>
</evidence>
<keyword evidence="6 9" id="KW-0812">Transmembrane</keyword>
<protein>
    <recommendedName>
        <fullName evidence="3">Spermidine export protein MdtJ</fullName>
    </recommendedName>
</protein>
<evidence type="ECO:0000256" key="8">
    <source>
        <dbReference type="ARBA" id="ARBA00023136"/>
    </source>
</evidence>
<dbReference type="InterPro" id="IPR037185">
    <property type="entry name" value="EmrE-like"/>
</dbReference>
<dbReference type="EMBL" id="CP065938">
    <property type="protein sequence ID" value="UWX06183.1"/>
    <property type="molecule type" value="Genomic_DNA"/>
</dbReference>
<feature type="transmembrane region" description="Helical" evidence="10">
    <location>
        <begin position="98"/>
        <end position="115"/>
    </location>
</feature>
<evidence type="ECO:0000256" key="5">
    <source>
        <dbReference type="ARBA" id="ARBA00022519"/>
    </source>
</evidence>
<evidence type="ECO:0000256" key="1">
    <source>
        <dbReference type="ARBA" id="ARBA00004429"/>
    </source>
</evidence>
<dbReference type="InterPro" id="IPR000390">
    <property type="entry name" value="Small_drug/metabolite_transptr"/>
</dbReference>
<evidence type="ECO:0000313" key="12">
    <source>
        <dbReference type="Proteomes" id="UP001058120"/>
    </source>
</evidence>
<sequence length="118" mass="12754">MSVNVTWLHWLFLLLSILFEVVGTSIMKVSHSWQFSFGSELGLAIMWACIACSYFSLAKAVTALPVGVAFALWDALGLVFIVSFSVTVLGENLDLIKGLGLVCVLSGGFLVHFGTDTH</sequence>
<keyword evidence="5" id="KW-0997">Cell inner membrane</keyword>
<accession>A0ABY5Y1X9</accession>
<dbReference type="Gene3D" id="1.10.3730.20">
    <property type="match status" value="1"/>
</dbReference>
<dbReference type="SUPFAM" id="SSF103481">
    <property type="entry name" value="Multidrug resistance efflux transporter EmrE"/>
    <property type="match status" value="1"/>
</dbReference>
<evidence type="ECO:0000256" key="2">
    <source>
        <dbReference type="ARBA" id="ARBA00011358"/>
    </source>
</evidence>
<feature type="transmembrane region" description="Helical" evidence="10">
    <location>
        <begin position="35"/>
        <end position="57"/>
    </location>
</feature>
<comment type="similarity">
    <text evidence="9">Belongs to the drug/metabolite transporter (DMT) superfamily. Small multidrug resistance (SMR) (TC 2.A.7.1) family.</text>
</comment>
<evidence type="ECO:0000256" key="4">
    <source>
        <dbReference type="ARBA" id="ARBA00022475"/>
    </source>
</evidence>
<keyword evidence="12" id="KW-1185">Reference proteome</keyword>
<dbReference type="InterPro" id="IPR045324">
    <property type="entry name" value="Small_multidrug_res"/>
</dbReference>
<evidence type="ECO:0000256" key="3">
    <source>
        <dbReference type="ARBA" id="ARBA00021112"/>
    </source>
</evidence>
<keyword evidence="4" id="KW-1003">Cell membrane</keyword>
<name>A0ABY5Y1X9_9BACT</name>
<feature type="transmembrane region" description="Helical" evidence="10">
    <location>
        <begin position="63"/>
        <end position="86"/>
    </location>
</feature>
<dbReference type="Proteomes" id="UP001058120">
    <property type="component" value="Chromosome"/>
</dbReference>
<keyword evidence="8 10" id="KW-0472">Membrane</keyword>
<dbReference type="RefSeq" id="WP_334315784.1">
    <property type="nucleotide sequence ID" value="NZ_CP065938.1"/>
</dbReference>
<evidence type="ECO:0000256" key="10">
    <source>
        <dbReference type="SAM" id="Phobius"/>
    </source>
</evidence>
<feature type="transmembrane region" description="Helical" evidence="10">
    <location>
        <begin position="6"/>
        <end position="23"/>
    </location>
</feature>
<keyword evidence="7 10" id="KW-1133">Transmembrane helix</keyword>
<evidence type="ECO:0000256" key="9">
    <source>
        <dbReference type="RuleBase" id="RU003942"/>
    </source>
</evidence>
<dbReference type="PANTHER" id="PTHR30561:SF2">
    <property type="entry name" value="SPERMIDINE EXPORT PROTEIN MDTJ"/>
    <property type="match status" value="1"/>
</dbReference>
<organism evidence="11 12">
    <name type="scientific">Taurinivorans muris</name>
    <dbReference type="NCBI Taxonomy" id="2787751"/>
    <lineage>
        <taxon>Bacteria</taxon>
        <taxon>Pseudomonadati</taxon>
        <taxon>Thermodesulfobacteriota</taxon>
        <taxon>Desulfovibrionia</taxon>
        <taxon>Desulfovibrionales</taxon>
        <taxon>Desulfovibrionaceae</taxon>
        <taxon>Taurinivorans</taxon>
    </lineage>
</organism>
<evidence type="ECO:0000256" key="7">
    <source>
        <dbReference type="ARBA" id="ARBA00022989"/>
    </source>
</evidence>
<evidence type="ECO:0000256" key="6">
    <source>
        <dbReference type="ARBA" id="ARBA00022692"/>
    </source>
</evidence>
<comment type="subunit">
    <text evidence="2">Forms a complex with MdtI.</text>
</comment>
<reference evidence="11" key="1">
    <citation type="submission" date="2020-12" db="EMBL/GenBank/DDBJ databases">
        <title>Taurinivorans muris gen. nov., sp. nov., fundamental and realized metabolic niche of a ubiquitous sulfidogenic bacterium in the murine intestine.</title>
        <authorList>
            <person name="Ye H."/>
            <person name="Hanson B.T."/>
            <person name="Loy A."/>
        </authorList>
    </citation>
    <scope>NUCLEOTIDE SEQUENCE</scope>
    <source>
        <strain evidence="11">LT0009</strain>
    </source>
</reference>
<gene>
    <name evidence="11" type="ORF">JBF11_02370</name>
</gene>
<dbReference type="PANTHER" id="PTHR30561">
    <property type="entry name" value="SMR FAMILY PROTON-DEPENDENT DRUG EFFLUX TRANSPORTER SUGE"/>
    <property type="match status" value="1"/>
</dbReference>
<proteinExistence type="inferred from homology"/>
<comment type="subcellular location">
    <subcellularLocation>
        <location evidence="1">Cell inner membrane</location>
        <topology evidence="1">Multi-pass membrane protein</topology>
    </subcellularLocation>
    <subcellularLocation>
        <location evidence="9">Cell membrane</location>
        <topology evidence="9">Multi-pass membrane protein</topology>
    </subcellularLocation>
</comment>